<dbReference type="AlphaFoldDB" id="A0A3R7LVP0"/>
<evidence type="ECO:0000256" key="1">
    <source>
        <dbReference type="ARBA" id="ARBA00009500"/>
    </source>
</evidence>
<keyword evidence="3" id="KW-0722">Serine protease inhibitor</keyword>
<reference evidence="5 6" key="2">
    <citation type="submission" date="2019-01" db="EMBL/GenBank/DDBJ databases">
        <title>The decoding of complex shrimp genome reveals the adaptation for benthos swimmer, frequently molting mechanism and breeding impact on genome.</title>
        <authorList>
            <person name="Sun Y."/>
            <person name="Gao Y."/>
            <person name="Yu Y."/>
        </authorList>
    </citation>
    <scope>NUCLEOTIDE SEQUENCE [LARGE SCALE GENOMIC DNA]</scope>
    <source>
        <tissue evidence="5">Muscle</tissue>
    </source>
</reference>
<feature type="domain" description="Serpin" evidence="4">
    <location>
        <begin position="9"/>
        <end position="141"/>
    </location>
</feature>
<comment type="similarity">
    <text evidence="1">Belongs to the serpin family.</text>
</comment>
<evidence type="ECO:0000256" key="2">
    <source>
        <dbReference type="ARBA" id="ARBA00022690"/>
    </source>
</evidence>
<dbReference type="Proteomes" id="UP000283509">
    <property type="component" value="Unassembled WGS sequence"/>
</dbReference>
<dbReference type="SUPFAM" id="SSF56574">
    <property type="entry name" value="Serpins"/>
    <property type="match status" value="1"/>
</dbReference>
<proteinExistence type="inferred from homology"/>
<evidence type="ECO:0000313" key="6">
    <source>
        <dbReference type="Proteomes" id="UP000283509"/>
    </source>
</evidence>
<dbReference type="InterPro" id="IPR023796">
    <property type="entry name" value="Serpin_dom"/>
</dbReference>
<keyword evidence="2" id="KW-0646">Protease inhibitor</keyword>
<sequence length="151" mass="16719">MSNSVSVDSKKFRAQVLEMPFRGDSASMVVLLPRCGRGSKTVEWLVRRLKPKRLAFELKAMRFVPLTVKFPKFSVETTLNDELISTLKKMRMRKLFSSTADLTNFAPDGGLLVNGAIHKALIQVDEGVQTAAATASVLKDAKGQPALRFLH</sequence>
<keyword evidence="6" id="KW-1185">Reference proteome</keyword>
<comment type="caution">
    <text evidence="5">The sequence shown here is derived from an EMBL/GenBank/DDBJ whole genome shotgun (WGS) entry which is preliminary data.</text>
</comment>
<evidence type="ECO:0000313" key="5">
    <source>
        <dbReference type="EMBL" id="ROT64347.1"/>
    </source>
</evidence>
<gene>
    <name evidence="5" type="ORF">C7M84_017691</name>
</gene>
<protein>
    <submittedName>
        <fullName evidence="5">Putative serine proteinase inhibitor</fullName>
    </submittedName>
</protein>
<dbReference type="Gene3D" id="2.30.39.10">
    <property type="entry name" value="Alpha-1-antitrypsin, domain 1"/>
    <property type="match status" value="1"/>
</dbReference>
<dbReference type="PANTHER" id="PTHR11461:SF211">
    <property type="entry name" value="GH10112P-RELATED"/>
    <property type="match status" value="1"/>
</dbReference>
<evidence type="ECO:0000259" key="4">
    <source>
        <dbReference type="Pfam" id="PF00079"/>
    </source>
</evidence>
<dbReference type="PANTHER" id="PTHR11461">
    <property type="entry name" value="SERINE PROTEASE INHIBITOR, SERPIN"/>
    <property type="match status" value="1"/>
</dbReference>
<reference evidence="5 6" key="1">
    <citation type="submission" date="2018-04" db="EMBL/GenBank/DDBJ databases">
        <authorList>
            <person name="Zhang X."/>
            <person name="Yuan J."/>
            <person name="Li F."/>
            <person name="Xiang J."/>
        </authorList>
    </citation>
    <scope>NUCLEOTIDE SEQUENCE [LARGE SCALE GENOMIC DNA]</scope>
    <source>
        <tissue evidence="5">Muscle</tissue>
    </source>
</reference>
<organism evidence="5 6">
    <name type="scientific">Penaeus vannamei</name>
    <name type="common">Whiteleg shrimp</name>
    <name type="synonym">Litopenaeus vannamei</name>
    <dbReference type="NCBI Taxonomy" id="6689"/>
    <lineage>
        <taxon>Eukaryota</taxon>
        <taxon>Metazoa</taxon>
        <taxon>Ecdysozoa</taxon>
        <taxon>Arthropoda</taxon>
        <taxon>Crustacea</taxon>
        <taxon>Multicrustacea</taxon>
        <taxon>Malacostraca</taxon>
        <taxon>Eumalacostraca</taxon>
        <taxon>Eucarida</taxon>
        <taxon>Decapoda</taxon>
        <taxon>Dendrobranchiata</taxon>
        <taxon>Penaeoidea</taxon>
        <taxon>Penaeidae</taxon>
        <taxon>Penaeus</taxon>
    </lineage>
</organism>
<dbReference type="InterPro" id="IPR042178">
    <property type="entry name" value="Serpin_sf_1"/>
</dbReference>
<dbReference type="GO" id="GO:0005615">
    <property type="term" value="C:extracellular space"/>
    <property type="evidence" value="ECO:0007669"/>
    <property type="project" value="InterPro"/>
</dbReference>
<dbReference type="GO" id="GO:0004867">
    <property type="term" value="F:serine-type endopeptidase inhibitor activity"/>
    <property type="evidence" value="ECO:0007669"/>
    <property type="project" value="UniProtKB-KW"/>
</dbReference>
<dbReference type="EMBL" id="QCYY01003260">
    <property type="protein sequence ID" value="ROT64347.1"/>
    <property type="molecule type" value="Genomic_DNA"/>
</dbReference>
<dbReference type="InterPro" id="IPR042185">
    <property type="entry name" value="Serpin_sf_2"/>
</dbReference>
<name>A0A3R7LVP0_PENVA</name>
<dbReference type="InterPro" id="IPR000215">
    <property type="entry name" value="Serpin_fam"/>
</dbReference>
<dbReference type="Pfam" id="PF00079">
    <property type="entry name" value="Serpin"/>
    <property type="match status" value="1"/>
</dbReference>
<accession>A0A3R7LVP0</accession>
<dbReference type="InterPro" id="IPR036186">
    <property type="entry name" value="Serpin_sf"/>
</dbReference>
<dbReference type="Gene3D" id="3.30.497.10">
    <property type="entry name" value="Antithrombin, subunit I, domain 2"/>
    <property type="match status" value="1"/>
</dbReference>
<evidence type="ECO:0000256" key="3">
    <source>
        <dbReference type="ARBA" id="ARBA00022900"/>
    </source>
</evidence>
<dbReference type="OrthoDB" id="671595at2759"/>